<keyword evidence="2" id="KW-1185">Reference proteome</keyword>
<accession>A0ABW5LDD7</accession>
<organism evidence="1 2">
    <name type="scientific">Aquimarina rubra</name>
    <dbReference type="NCBI Taxonomy" id="1920033"/>
    <lineage>
        <taxon>Bacteria</taxon>
        <taxon>Pseudomonadati</taxon>
        <taxon>Bacteroidota</taxon>
        <taxon>Flavobacteriia</taxon>
        <taxon>Flavobacteriales</taxon>
        <taxon>Flavobacteriaceae</taxon>
        <taxon>Aquimarina</taxon>
    </lineage>
</organism>
<dbReference type="InterPro" id="IPR046644">
    <property type="entry name" value="DUF6756"/>
</dbReference>
<proteinExistence type="predicted"/>
<sequence length="149" mass="17617">MGAVKTEIEQAIKTLELEQEDICLVSDVKTLYVELLTHFVKSGDRRWWWEDFKQDSFNFMKYERPFEQLIHIIPKDIDKVWLMVEDDEEEYYPIYNCKPAVIGGVIGECSAFEYYVIDKNKAWLLCENHSDQLIGVGEKLRTKNSDKLQ</sequence>
<dbReference type="RefSeq" id="WP_378291881.1">
    <property type="nucleotide sequence ID" value="NZ_JBHULE010000019.1"/>
</dbReference>
<dbReference type="Pfam" id="PF20541">
    <property type="entry name" value="DUF6756"/>
    <property type="match status" value="1"/>
</dbReference>
<comment type="caution">
    <text evidence="1">The sequence shown here is derived from an EMBL/GenBank/DDBJ whole genome shotgun (WGS) entry which is preliminary data.</text>
</comment>
<protein>
    <submittedName>
        <fullName evidence="1">DUF6756 family protein</fullName>
    </submittedName>
</protein>
<reference evidence="2" key="1">
    <citation type="journal article" date="2019" name="Int. J. Syst. Evol. Microbiol.">
        <title>The Global Catalogue of Microorganisms (GCM) 10K type strain sequencing project: providing services to taxonomists for standard genome sequencing and annotation.</title>
        <authorList>
            <consortium name="The Broad Institute Genomics Platform"/>
            <consortium name="The Broad Institute Genome Sequencing Center for Infectious Disease"/>
            <person name="Wu L."/>
            <person name="Ma J."/>
        </authorList>
    </citation>
    <scope>NUCLEOTIDE SEQUENCE [LARGE SCALE GENOMIC DNA]</scope>
    <source>
        <strain evidence="2">KCTC 52274</strain>
    </source>
</reference>
<dbReference type="Proteomes" id="UP001597319">
    <property type="component" value="Unassembled WGS sequence"/>
</dbReference>
<gene>
    <name evidence="1" type="ORF">ACFSR1_09500</name>
</gene>
<evidence type="ECO:0000313" key="2">
    <source>
        <dbReference type="Proteomes" id="UP001597319"/>
    </source>
</evidence>
<evidence type="ECO:0000313" key="1">
    <source>
        <dbReference type="EMBL" id="MFD2562898.1"/>
    </source>
</evidence>
<dbReference type="EMBL" id="JBHULE010000019">
    <property type="protein sequence ID" value="MFD2562898.1"/>
    <property type="molecule type" value="Genomic_DNA"/>
</dbReference>
<name>A0ABW5LDD7_9FLAO</name>